<dbReference type="EMBL" id="LMWM01000048">
    <property type="protein sequence ID" value="KUM83181.1"/>
    <property type="molecule type" value="Genomic_DNA"/>
</dbReference>
<dbReference type="Pfam" id="PF07690">
    <property type="entry name" value="MFS_1"/>
    <property type="match status" value="1"/>
</dbReference>
<keyword evidence="3 5" id="KW-1133">Transmembrane helix</keyword>
<dbReference type="RefSeq" id="WP_031049483.1">
    <property type="nucleotide sequence ID" value="NZ_CP107755.1"/>
</dbReference>
<gene>
    <name evidence="7" type="ORF">AQI94_37645</name>
</gene>
<dbReference type="PROSITE" id="PS50850">
    <property type="entry name" value="MFS"/>
    <property type="match status" value="1"/>
</dbReference>
<dbReference type="PANTHER" id="PTHR23542:SF1">
    <property type="entry name" value="MAJOR FACILITATOR SUPERFAMILY (MFS) PROFILE DOMAIN-CONTAINING PROTEIN"/>
    <property type="match status" value="1"/>
</dbReference>
<feature type="transmembrane region" description="Helical" evidence="5">
    <location>
        <begin position="227"/>
        <end position="249"/>
    </location>
</feature>
<protein>
    <submittedName>
        <fullName evidence="7">ABC transporter</fullName>
    </submittedName>
</protein>
<feature type="transmembrane region" description="Helical" evidence="5">
    <location>
        <begin position="52"/>
        <end position="73"/>
    </location>
</feature>
<name>A0A124H8X3_9ACTN</name>
<evidence type="ECO:0000256" key="1">
    <source>
        <dbReference type="ARBA" id="ARBA00004651"/>
    </source>
</evidence>
<feature type="transmembrane region" description="Helical" evidence="5">
    <location>
        <begin position="21"/>
        <end position="46"/>
    </location>
</feature>
<evidence type="ECO:0000256" key="5">
    <source>
        <dbReference type="SAM" id="Phobius"/>
    </source>
</evidence>
<evidence type="ECO:0000259" key="6">
    <source>
        <dbReference type="PROSITE" id="PS50850"/>
    </source>
</evidence>
<dbReference type="GO" id="GO:0005886">
    <property type="term" value="C:plasma membrane"/>
    <property type="evidence" value="ECO:0007669"/>
    <property type="project" value="UniProtKB-SubCell"/>
</dbReference>
<dbReference type="PANTHER" id="PTHR23542">
    <property type="match status" value="1"/>
</dbReference>
<evidence type="ECO:0000313" key="8">
    <source>
        <dbReference type="Proteomes" id="UP000053039"/>
    </source>
</evidence>
<dbReference type="SUPFAM" id="SSF103473">
    <property type="entry name" value="MFS general substrate transporter"/>
    <property type="match status" value="1"/>
</dbReference>
<feature type="transmembrane region" description="Helical" evidence="5">
    <location>
        <begin position="261"/>
        <end position="282"/>
    </location>
</feature>
<proteinExistence type="predicted"/>
<feature type="transmembrane region" description="Helical" evidence="5">
    <location>
        <begin position="313"/>
        <end position="335"/>
    </location>
</feature>
<keyword evidence="2 5" id="KW-0812">Transmembrane</keyword>
<dbReference type="GO" id="GO:0022857">
    <property type="term" value="F:transmembrane transporter activity"/>
    <property type="evidence" value="ECO:0007669"/>
    <property type="project" value="InterPro"/>
</dbReference>
<evidence type="ECO:0000256" key="3">
    <source>
        <dbReference type="ARBA" id="ARBA00022989"/>
    </source>
</evidence>
<dbReference type="InterPro" id="IPR020846">
    <property type="entry name" value="MFS_dom"/>
</dbReference>
<accession>A0A124H8X3</accession>
<dbReference type="Proteomes" id="UP000053039">
    <property type="component" value="Unassembled WGS sequence"/>
</dbReference>
<keyword evidence="4 5" id="KW-0472">Membrane</keyword>
<comment type="caution">
    <text evidence="7">The sequence shown here is derived from an EMBL/GenBank/DDBJ whole genome shotgun (WGS) entry which is preliminary data.</text>
</comment>
<dbReference type="InterPro" id="IPR036259">
    <property type="entry name" value="MFS_trans_sf"/>
</dbReference>
<organism evidence="7 8">
    <name type="scientific">Streptomyces pseudovenezuelae</name>
    <dbReference type="NCBI Taxonomy" id="67350"/>
    <lineage>
        <taxon>Bacteria</taxon>
        <taxon>Bacillati</taxon>
        <taxon>Actinomycetota</taxon>
        <taxon>Actinomycetes</taxon>
        <taxon>Kitasatosporales</taxon>
        <taxon>Streptomycetaceae</taxon>
        <taxon>Streptomyces</taxon>
        <taxon>Streptomyces aurantiacus group</taxon>
    </lineage>
</organism>
<feature type="transmembrane region" description="Helical" evidence="5">
    <location>
        <begin position="373"/>
        <end position="396"/>
    </location>
</feature>
<evidence type="ECO:0000256" key="4">
    <source>
        <dbReference type="ARBA" id="ARBA00023136"/>
    </source>
</evidence>
<comment type="subcellular location">
    <subcellularLocation>
        <location evidence="1">Cell membrane</location>
        <topology evidence="1">Multi-pass membrane protein</topology>
    </subcellularLocation>
</comment>
<feature type="transmembrane region" description="Helical" evidence="5">
    <location>
        <begin position="289"/>
        <end position="307"/>
    </location>
</feature>
<feature type="transmembrane region" description="Helical" evidence="5">
    <location>
        <begin position="347"/>
        <end position="367"/>
    </location>
</feature>
<dbReference type="InterPro" id="IPR011701">
    <property type="entry name" value="MFS"/>
</dbReference>
<feature type="domain" description="Major facilitator superfamily (MFS) profile" evidence="6">
    <location>
        <begin position="220"/>
        <end position="422"/>
    </location>
</feature>
<evidence type="ECO:0000313" key="7">
    <source>
        <dbReference type="EMBL" id="KUM83181.1"/>
    </source>
</evidence>
<dbReference type="OrthoDB" id="9180256at2"/>
<dbReference type="Gene3D" id="1.20.1250.20">
    <property type="entry name" value="MFS general substrate transporter like domains"/>
    <property type="match status" value="2"/>
</dbReference>
<dbReference type="AlphaFoldDB" id="A0A124H8X3"/>
<sequence length="422" mass="43105">MASTVTSSRPGYGQLLRTRGAWTFLLPGFAARQPFAMLTLSLVLLVQHTTGSYGAAGAVAAVTGVSMALFAPYSGRLADRHGQRAVLIPGVLVHTLAGLSLTALALTHAPLWALFVAAVPTGASVPQIGPMVRARWGVKLQDSPLMTTAAAFESVTDELTFVFGPLLATALCTAVHPAAGLLTEASLTLLGGLLFAAQKSTQPTVAAADGHARVEHTSALRVPGVRVLIVTFLGIGAVFGGMQVSLAAFSESIGEPGLNGVLYGVFAAGNMISGLVCGAIAWKVAPQRRLLVGYGALALTASGLWAAHSVLVLAGLGLLVGMCIAPTLITGYTLVENLVPAGARTEAFTWLTGAVALGQAAAVTIAGQLEDRFWGGAGFLVPMGGTLLALATLVALRSRLATRPRGRTVARGVGHRVPVAVD</sequence>
<reference evidence="7 8" key="1">
    <citation type="submission" date="2015-10" db="EMBL/GenBank/DDBJ databases">
        <title>Draft genome sequence of Streptomyces pseudovenezuelae DSM 40212, type strain for the species Streptomyces pseudovenezuelae.</title>
        <authorList>
            <person name="Ruckert C."/>
            <person name="Winkler A."/>
            <person name="Kalinowski J."/>
            <person name="Kampfer P."/>
            <person name="Glaeser S."/>
        </authorList>
    </citation>
    <scope>NUCLEOTIDE SEQUENCE [LARGE SCALE GENOMIC DNA]</scope>
    <source>
        <strain evidence="7 8">DSM 40212</strain>
    </source>
</reference>
<dbReference type="GeneID" id="95700177"/>
<feature type="transmembrane region" description="Helical" evidence="5">
    <location>
        <begin position="85"/>
        <end position="106"/>
    </location>
</feature>
<evidence type="ECO:0000256" key="2">
    <source>
        <dbReference type="ARBA" id="ARBA00022692"/>
    </source>
</evidence>